<organism evidence="1 2">
    <name type="scientific">Yoonia rosea</name>
    <dbReference type="NCBI Taxonomy" id="287098"/>
    <lineage>
        <taxon>Bacteria</taxon>
        <taxon>Pseudomonadati</taxon>
        <taxon>Pseudomonadota</taxon>
        <taxon>Alphaproteobacteria</taxon>
        <taxon>Rhodobacterales</taxon>
        <taxon>Paracoccaceae</taxon>
        <taxon>Yoonia</taxon>
    </lineage>
</organism>
<evidence type="ECO:0000313" key="2">
    <source>
        <dbReference type="Proteomes" id="UP000186997"/>
    </source>
</evidence>
<accession>A0A1R3WGJ9</accession>
<dbReference type="OrthoDB" id="7724038at2"/>
<dbReference type="Proteomes" id="UP000186997">
    <property type="component" value="Unassembled WGS sequence"/>
</dbReference>
<proteinExistence type="predicted"/>
<dbReference type="STRING" id="287098.SAMN05421665_0522"/>
<evidence type="ECO:0008006" key="3">
    <source>
        <dbReference type="Google" id="ProtNLM"/>
    </source>
</evidence>
<dbReference type="EMBL" id="FTPR01000001">
    <property type="protein sequence ID" value="SIT77220.1"/>
    <property type="molecule type" value="Genomic_DNA"/>
</dbReference>
<keyword evidence="2" id="KW-1185">Reference proteome</keyword>
<name>A0A1R3WGJ9_9RHOB</name>
<evidence type="ECO:0000313" key="1">
    <source>
        <dbReference type="EMBL" id="SIT77220.1"/>
    </source>
</evidence>
<reference evidence="2" key="1">
    <citation type="submission" date="2017-01" db="EMBL/GenBank/DDBJ databases">
        <authorList>
            <person name="Varghese N."/>
            <person name="Submissions S."/>
        </authorList>
    </citation>
    <scope>NUCLEOTIDE SEQUENCE [LARGE SCALE GENOMIC DNA]</scope>
    <source>
        <strain evidence="2">DSM 29591</strain>
    </source>
</reference>
<dbReference type="RefSeq" id="WP_076658242.1">
    <property type="nucleotide sequence ID" value="NZ_FTPR01000001.1"/>
</dbReference>
<gene>
    <name evidence="1" type="ORF">SAMN05421665_0522</name>
</gene>
<protein>
    <recommendedName>
        <fullName evidence="3">TnsA endonuclease N terminal</fullName>
    </recommendedName>
</protein>
<dbReference type="AlphaFoldDB" id="A0A1R3WGJ9"/>
<sequence length="258" mass="28490">MSVALQEIQTIAAGSVKKQRAAKEKRKRKQKIHIEAIDGFLPYEGLHNPLSRSDTSYKSGMPLRTKANGGVPKVVLNDSDAEEAVKIEAVLQPNVWDVHCQPVKIKLPGGKGEPKSHTFDVGIEYDCGRKKLIFVRGQISLDSSKTKSRIANIVRHTPADAADEIVVISDASFSRVYRDNNRRILMCQLMPNLDADEGVVELVDYARAGARLEDIVTDSGLPESVAYHAIMRMIGAGRIGAERDAVIDYPSQIWSKKQ</sequence>